<keyword evidence="8" id="KW-0732">Signal</keyword>
<dbReference type="Pfam" id="PF03345">
    <property type="entry name" value="OST48_N"/>
    <property type="match status" value="1"/>
</dbReference>
<dbReference type="InterPro" id="IPR005013">
    <property type="entry name" value="DDOST_48_kDa_subunit"/>
</dbReference>
<sequence length="462" mass="51753">MRWCLTILSFCFLAVVHALSSSGNRLLVILEDAAEKELYTTFWGDLETRGYQLTFESPKNDKLSLFELGDRVYDHLLLLPPKSKGYGPSLSPKNIIEFLNKDGNVLLALSGKSTTASAINSLLLELDFHIPTDRSSVVVDHFNYDTLSAPEKHDVLLLQRPGQLRPDLKAYFDGPGVVAFPKTVPHTLGDANPLIAPILRAPATAYTYNTKDDAPSVEDVEATGSQLALVSAMQARNSARFTLLGSAESLQDKWFTTTVKAPGDGKETKTVNQDFAKQLTAWTFKETGVLKVGKVQHYLAEAGEVALEDLNPKIYRIKNDTVFSIEISEYDYDRYVPFQVPAEDAVQLEFTMLSPFHRLNLEPSHKTQNSTVYSTRFMTPDQHGIFSFRVNYKRPFLTNIEEKHEVTVRHFAHNEYPRSWKISGGWVWIAGLWSVIAGFLAFVVAWLYSAPPAAALNTKKTQ</sequence>
<dbReference type="STRING" id="344612.A1CAG2"/>
<accession>A1CAG2</accession>
<evidence type="ECO:0000256" key="5">
    <source>
        <dbReference type="ARBA" id="ARBA00022824"/>
    </source>
</evidence>
<dbReference type="VEuPathDB" id="FungiDB:ACLA_011570"/>
<protein>
    <recommendedName>
        <fullName evidence="8">Dolichyl-diphosphooligosaccharide--protein glycosyltransferase subunit WBP1</fullName>
        <shortName evidence="8">Oligosaccharyl transferase subunit WBP1</shortName>
    </recommendedName>
</protein>
<dbReference type="UniPathway" id="UPA00378"/>
<comment type="function">
    <text evidence="8">Subunit of the oligosaccharyl transferase (OST) complex that catalyzes the initial transfer of a defined glycan (Glc(3)Man(9)GlcNAc(2) in eukaryotes) from the lipid carrier dolichol-pyrophosphate to an asparagine residue within an Asn-X-Ser/Thr consensus motif in nascent polypeptide chains, the first step in protein N-glycosylation. N-glycosylation occurs cotranslationally and the complex associates with the Sec61 complex at the channel-forming translocon complex that mediates protein translocation across the endoplasmic reticulum (ER).</text>
</comment>
<dbReference type="RefSeq" id="XP_001274156.1">
    <property type="nucleotide sequence ID" value="XM_001274155.1"/>
</dbReference>
<dbReference type="AlphaFoldDB" id="A1CAG2"/>
<comment type="subcellular location">
    <subcellularLocation>
        <location evidence="8">Endoplasmic reticulum membrane</location>
        <topology evidence="8">Single-pass type I membrane protein</topology>
    </subcellularLocation>
    <subcellularLocation>
        <location evidence="1">Membrane</location>
        <topology evidence="1">Single-pass type I membrane protein</topology>
    </subcellularLocation>
</comment>
<comment type="subunit">
    <text evidence="8">Component of the oligosaccharyltransferase (OST) complex.</text>
</comment>
<keyword evidence="12" id="KW-1185">Reference proteome</keyword>
<dbReference type="KEGG" id="act:ACLA_011570"/>
<evidence type="ECO:0000256" key="8">
    <source>
        <dbReference type="RuleBase" id="RU361142"/>
    </source>
</evidence>
<keyword evidence="5 8" id="KW-0256">Endoplasmic reticulum</keyword>
<dbReference type="InterPro" id="IPR055457">
    <property type="entry name" value="OST48_N"/>
</dbReference>
<feature type="domain" description="OST48 middle" evidence="10">
    <location>
        <begin position="310"/>
        <end position="449"/>
    </location>
</feature>
<dbReference type="eggNOG" id="KOG2754">
    <property type="taxonomic scope" value="Eukaryota"/>
</dbReference>
<feature type="signal peptide" evidence="8">
    <location>
        <begin position="1"/>
        <end position="18"/>
    </location>
</feature>
<dbReference type="GO" id="GO:0018279">
    <property type="term" value="P:protein N-linked glycosylation via asparagine"/>
    <property type="evidence" value="ECO:0007669"/>
    <property type="project" value="UniProtKB-UniRule"/>
</dbReference>
<dbReference type="GeneID" id="4706907"/>
<keyword evidence="11" id="KW-0808">Transferase</keyword>
<dbReference type="PANTHER" id="PTHR10830:SF0">
    <property type="entry name" value="DOLICHYL-DIPHOSPHOOLIGOSACCHARIDE--PROTEIN GLYCOSYLTRANSFERASE 48 KDA SUBUNIT"/>
    <property type="match status" value="1"/>
</dbReference>
<dbReference type="OMA" id="AHDEYPR"/>
<evidence type="ECO:0000256" key="4">
    <source>
        <dbReference type="ARBA" id="ARBA00022692"/>
    </source>
</evidence>
<evidence type="ECO:0000256" key="7">
    <source>
        <dbReference type="ARBA" id="ARBA00023136"/>
    </source>
</evidence>
<keyword evidence="7 8" id="KW-0472">Membrane</keyword>
<evidence type="ECO:0000256" key="3">
    <source>
        <dbReference type="ARBA" id="ARBA00008743"/>
    </source>
</evidence>
<keyword evidence="6 8" id="KW-1133">Transmembrane helix</keyword>
<dbReference type="PANTHER" id="PTHR10830">
    <property type="entry name" value="DOLICHYL-DIPHOSPHOOLIGOSACCHARIDE--PROTEIN GLYCOSYLTRANSFERASE 48 KDA SUBUNIT"/>
    <property type="match status" value="1"/>
</dbReference>
<dbReference type="GO" id="GO:0016740">
    <property type="term" value="F:transferase activity"/>
    <property type="evidence" value="ECO:0007669"/>
    <property type="project" value="UniProtKB-KW"/>
</dbReference>
<dbReference type="OrthoDB" id="29105at2759"/>
<gene>
    <name evidence="11" type="ORF">ACLA_011570</name>
</gene>
<proteinExistence type="inferred from homology"/>
<evidence type="ECO:0000256" key="2">
    <source>
        <dbReference type="ARBA" id="ARBA00004922"/>
    </source>
</evidence>
<feature type="domain" description="OST48 N-terminal" evidence="9">
    <location>
        <begin position="25"/>
        <end position="283"/>
    </location>
</feature>
<evidence type="ECO:0000313" key="12">
    <source>
        <dbReference type="Proteomes" id="UP000006701"/>
    </source>
</evidence>
<dbReference type="Proteomes" id="UP000006701">
    <property type="component" value="Unassembled WGS sequence"/>
</dbReference>
<dbReference type="GO" id="GO:0008250">
    <property type="term" value="C:oligosaccharyltransferase complex"/>
    <property type="evidence" value="ECO:0007669"/>
    <property type="project" value="TreeGrafter"/>
</dbReference>
<keyword evidence="4 8" id="KW-0812">Transmembrane</keyword>
<comment type="pathway">
    <text evidence="2 8">Protein modification; protein glycosylation.</text>
</comment>
<evidence type="ECO:0000259" key="9">
    <source>
        <dbReference type="Pfam" id="PF03345"/>
    </source>
</evidence>
<evidence type="ECO:0000256" key="1">
    <source>
        <dbReference type="ARBA" id="ARBA00004479"/>
    </source>
</evidence>
<dbReference type="EMBL" id="DS027049">
    <property type="protein sequence ID" value="EAW12730.1"/>
    <property type="molecule type" value="Genomic_DNA"/>
</dbReference>
<feature type="transmembrane region" description="Helical" evidence="8">
    <location>
        <begin position="426"/>
        <end position="450"/>
    </location>
</feature>
<reference evidence="11 12" key="1">
    <citation type="journal article" date="2008" name="PLoS Genet.">
        <title>Genomic islands in the pathogenic filamentous fungus Aspergillus fumigatus.</title>
        <authorList>
            <person name="Fedorova N.D."/>
            <person name="Khaldi N."/>
            <person name="Joardar V.S."/>
            <person name="Maiti R."/>
            <person name="Amedeo P."/>
            <person name="Anderson M.J."/>
            <person name="Crabtree J."/>
            <person name="Silva J.C."/>
            <person name="Badger J.H."/>
            <person name="Albarraq A."/>
            <person name="Angiuoli S."/>
            <person name="Bussey H."/>
            <person name="Bowyer P."/>
            <person name="Cotty P.J."/>
            <person name="Dyer P.S."/>
            <person name="Egan A."/>
            <person name="Galens K."/>
            <person name="Fraser-Liggett C.M."/>
            <person name="Haas B.J."/>
            <person name="Inman J.M."/>
            <person name="Kent R."/>
            <person name="Lemieux S."/>
            <person name="Malavazi I."/>
            <person name="Orvis J."/>
            <person name="Roemer T."/>
            <person name="Ronning C.M."/>
            <person name="Sundaram J.P."/>
            <person name="Sutton G."/>
            <person name="Turner G."/>
            <person name="Venter J.C."/>
            <person name="White O.R."/>
            <person name="Whitty B.R."/>
            <person name="Youngman P."/>
            <person name="Wolfe K.H."/>
            <person name="Goldman G.H."/>
            <person name="Wortman J.R."/>
            <person name="Jiang B."/>
            <person name="Denning D.W."/>
            <person name="Nierman W.C."/>
        </authorList>
    </citation>
    <scope>NUCLEOTIDE SEQUENCE [LARGE SCALE GENOMIC DNA]</scope>
    <source>
        <strain evidence="12">ATCC 1007 / CBS 513.65 / DSM 816 / NCTC 3887 / NRRL 1</strain>
    </source>
</reference>
<organism evidence="11 12">
    <name type="scientific">Aspergillus clavatus (strain ATCC 1007 / CBS 513.65 / DSM 816 / NCTC 3887 / NRRL 1 / QM 1276 / 107)</name>
    <dbReference type="NCBI Taxonomy" id="344612"/>
    <lineage>
        <taxon>Eukaryota</taxon>
        <taxon>Fungi</taxon>
        <taxon>Dikarya</taxon>
        <taxon>Ascomycota</taxon>
        <taxon>Pezizomycotina</taxon>
        <taxon>Eurotiomycetes</taxon>
        <taxon>Eurotiomycetidae</taxon>
        <taxon>Eurotiales</taxon>
        <taxon>Aspergillaceae</taxon>
        <taxon>Aspergillus</taxon>
        <taxon>Aspergillus subgen. Fumigati</taxon>
    </lineage>
</organism>
<feature type="chain" id="PRO_5005120960" description="Dolichyl-diphosphooligosaccharide--protein glycosyltransferase subunit WBP1" evidence="8">
    <location>
        <begin position="19"/>
        <end position="462"/>
    </location>
</feature>
<name>A1CAG2_ASPCL</name>
<evidence type="ECO:0000259" key="10">
    <source>
        <dbReference type="Pfam" id="PF23358"/>
    </source>
</evidence>
<evidence type="ECO:0000256" key="6">
    <source>
        <dbReference type="ARBA" id="ARBA00022989"/>
    </source>
</evidence>
<comment type="similarity">
    <text evidence="3 8">Belongs to the DDOST 48 kDa subunit family.</text>
</comment>
<dbReference type="Pfam" id="PF23358">
    <property type="entry name" value="OST48_MD"/>
    <property type="match status" value="1"/>
</dbReference>
<evidence type="ECO:0000313" key="11">
    <source>
        <dbReference type="EMBL" id="EAW12730.1"/>
    </source>
</evidence>
<dbReference type="InterPro" id="IPR055459">
    <property type="entry name" value="OST48_MD"/>
</dbReference>
<dbReference type="HOGENOM" id="CLU_031804_1_0_1"/>